<dbReference type="OrthoDB" id="6354174at2759"/>
<evidence type="ECO:0000313" key="2">
    <source>
        <dbReference type="EnsemblMetazoa" id="XP_024081001.1"/>
    </source>
</evidence>
<name>A0A8I6SD15_CIMLE</name>
<dbReference type="PANTHER" id="PTHR15976:SF17">
    <property type="entry name" value="CONSTITUTIVE COACTIVATOR OF PEROXISOME PROLIFERATOR-ACTIVATED RECEPTOR GAMMA"/>
    <property type="match status" value="1"/>
</dbReference>
<dbReference type="AlphaFoldDB" id="A0A8I6SD15"/>
<dbReference type="PANTHER" id="PTHR15976">
    <property type="entry name" value="CONSTITUTIVE COACTIVATOR OF PEROXISOME PROLIFERATOR-ACTIVATED RECEPTOR GAMMA"/>
    <property type="match status" value="1"/>
</dbReference>
<dbReference type="GO" id="GO:0005634">
    <property type="term" value="C:nucleus"/>
    <property type="evidence" value="ECO:0007669"/>
    <property type="project" value="TreeGrafter"/>
</dbReference>
<organism evidence="2 3">
    <name type="scientific">Cimex lectularius</name>
    <name type="common">Bed bug</name>
    <name type="synonym">Acanthia lectularia</name>
    <dbReference type="NCBI Taxonomy" id="79782"/>
    <lineage>
        <taxon>Eukaryota</taxon>
        <taxon>Metazoa</taxon>
        <taxon>Ecdysozoa</taxon>
        <taxon>Arthropoda</taxon>
        <taxon>Hexapoda</taxon>
        <taxon>Insecta</taxon>
        <taxon>Pterygota</taxon>
        <taxon>Neoptera</taxon>
        <taxon>Paraneoptera</taxon>
        <taxon>Hemiptera</taxon>
        <taxon>Heteroptera</taxon>
        <taxon>Panheteroptera</taxon>
        <taxon>Cimicomorpha</taxon>
        <taxon>Cimicidae</taxon>
        <taxon>Cimex</taxon>
    </lineage>
</organism>
<dbReference type="Gene3D" id="3.40.50.1010">
    <property type="entry name" value="5'-nuclease"/>
    <property type="match status" value="1"/>
</dbReference>
<dbReference type="InterPro" id="IPR026784">
    <property type="entry name" value="Coact_PPARg"/>
</dbReference>
<evidence type="ECO:0000313" key="3">
    <source>
        <dbReference type="Proteomes" id="UP000494040"/>
    </source>
</evidence>
<dbReference type="KEGG" id="clec:112126334"/>
<protein>
    <submittedName>
        <fullName evidence="2">Uncharacterized protein</fullName>
    </submittedName>
</protein>
<comment type="similarity">
    <text evidence="1">Belongs to the constitutive coactivator of PPAR-gamma family.</text>
</comment>
<reference evidence="2" key="1">
    <citation type="submission" date="2022-01" db="UniProtKB">
        <authorList>
            <consortium name="EnsemblMetazoa"/>
        </authorList>
    </citation>
    <scope>IDENTIFICATION</scope>
</reference>
<sequence>MGVKNLETFLHNHPECYTPVNMDELAVEYKRKNKRNPVLIWDIGSCYTWLYNNKCWVLGGQLKEFTHVLESFIQKVKAAGIKLIVFNGGHIQTEKLKKNISLKKERVSYLNEVYNFLWGNRQNDQVLLKYFNFLPSNINEVKVDTFSKCNSSNIYM</sequence>
<evidence type="ECO:0000256" key="1">
    <source>
        <dbReference type="ARBA" id="ARBA00009495"/>
    </source>
</evidence>
<dbReference type="RefSeq" id="XP_024081001.1">
    <property type="nucleotide sequence ID" value="XM_024225233.1"/>
</dbReference>
<dbReference type="EnsemblMetazoa" id="XM_024225233.1">
    <property type="protein sequence ID" value="XP_024081001.1"/>
    <property type="gene ID" value="LOC112126334"/>
</dbReference>
<dbReference type="GeneID" id="112126334"/>
<keyword evidence="3" id="KW-1185">Reference proteome</keyword>
<dbReference type="SUPFAM" id="SSF88723">
    <property type="entry name" value="PIN domain-like"/>
    <property type="match status" value="1"/>
</dbReference>
<dbReference type="InterPro" id="IPR029060">
    <property type="entry name" value="PIN-like_dom_sf"/>
</dbReference>
<proteinExistence type="inferred from homology"/>
<accession>A0A8I6SD15</accession>
<dbReference type="Proteomes" id="UP000494040">
    <property type="component" value="Unassembled WGS sequence"/>
</dbReference>